<keyword evidence="1" id="KW-0175">Coiled coil</keyword>
<name>A0A445B8P3_ARAHY</name>
<dbReference type="AlphaFoldDB" id="A0A445B8P3"/>
<dbReference type="STRING" id="3818.A0A445B8P3"/>
<evidence type="ECO:0000256" key="1">
    <source>
        <dbReference type="SAM" id="Coils"/>
    </source>
</evidence>
<accession>A0A445B8P3</accession>
<sequence>MPLEEEEEEEPKTSKIANSVAARRKKGIQSLVSKRNLAPSSHLQQADFLSNNDGEHGKKVSSSSHSQVRRTFDSLSNNDGVHGKKASSSSHSQLRRQFDSLSNDDGVDEEEFESDFVAPKKKVRGPTRNLELAKLPAGKRLDINWRMNRPVGPNAKLFKSRCTVLVRDVKNAPLKVKEWADIKIENKIKMFDLVLTYFKVEGRKHLVWAQMNSSYRSYRHLLKKRYFEPYDNPEIARANIPLEMEKEDWDYLVNLWIDEGWQKISQQNKMSRAANSIIHTTGAKGAQQRAEEAFEQTGQEIDRLRLWELTHTRVNGQACNEETQEKLNLLKELSSQVNEGILEMNEHEVMVEVFGPERHGRVRGYGAGVTPTQLWGPRSFIFSNLQIKLQCAEKKYEDSKIEVEDLKKKVDHMAGILEQLLDGRLPIVQSDNNPT</sequence>
<feature type="compositionally biased region" description="Polar residues" evidence="2">
    <location>
        <begin position="30"/>
        <end position="52"/>
    </location>
</feature>
<reference evidence="3 4" key="1">
    <citation type="submission" date="2019-01" db="EMBL/GenBank/DDBJ databases">
        <title>Sequencing of cultivated peanut Arachis hypogaea provides insights into genome evolution and oil improvement.</title>
        <authorList>
            <person name="Chen X."/>
        </authorList>
    </citation>
    <scope>NUCLEOTIDE SEQUENCE [LARGE SCALE GENOMIC DNA]</scope>
    <source>
        <strain evidence="4">cv. Fuhuasheng</strain>
        <tissue evidence="3">Leaves</tissue>
    </source>
</reference>
<feature type="compositionally biased region" description="Acidic residues" evidence="2">
    <location>
        <begin position="105"/>
        <end position="114"/>
    </location>
</feature>
<comment type="caution">
    <text evidence="3">The sequence shown here is derived from an EMBL/GenBank/DDBJ whole genome shotgun (WGS) entry which is preliminary data.</text>
</comment>
<feature type="coiled-coil region" evidence="1">
    <location>
        <begin position="382"/>
        <end position="409"/>
    </location>
</feature>
<feature type="region of interest" description="Disordered" evidence="2">
    <location>
        <begin position="1"/>
        <end position="120"/>
    </location>
</feature>
<evidence type="ECO:0000313" key="3">
    <source>
        <dbReference type="EMBL" id="RYR35043.1"/>
    </source>
</evidence>
<protein>
    <submittedName>
        <fullName evidence="3">Uncharacterized protein</fullName>
    </submittedName>
</protein>
<evidence type="ECO:0000256" key="2">
    <source>
        <dbReference type="SAM" id="MobiDB-lite"/>
    </source>
</evidence>
<feature type="compositionally biased region" description="Acidic residues" evidence="2">
    <location>
        <begin position="1"/>
        <end position="10"/>
    </location>
</feature>
<dbReference type="InterPro" id="IPR004252">
    <property type="entry name" value="Probable_transposase_24"/>
</dbReference>
<dbReference type="PANTHER" id="PTHR33499">
    <property type="entry name" value="OS12G0282400 PROTEIN-RELATED"/>
    <property type="match status" value="1"/>
</dbReference>
<dbReference type="Pfam" id="PF03004">
    <property type="entry name" value="Transposase_24"/>
    <property type="match status" value="1"/>
</dbReference>
<proteinExistence type="predicted"/>
<evidence type="ECO:0000313" key="4">
    <source>
        <dbReference type="Proteomes" id="UP000289738"/>
    </source>
</evidence>
<dbReference type="EMBL" id="SDMP01000010">
    <property type="protein sequence ID" value="RYR35043.1"/>
    <property type="molecule type" value="Genomic_DNA"/>
</dbReference>
<organism evidence="3 4">
    <name type="scientific">Arachis hypogaea</name>
    <name type="common">Peanut</name>
    <dbReference type="NCBI Taxonomy" id="3818"/>
    <lineage>
        <taxon>Eukaryota</taxon>
        <taxon>Viridiplantae</taxon>
        <taxon>Streptophyta</taxon>
        <taxon>Embryophyta</taxon>
        <taxon>Tracheophyta</taxon>
        <taxon>Spermatophyta</taxon>
        <taxon>Magnoliopsida</taxon>
        <taxon>eudicotyledons</taxon>
        <taxon>Gunneridae</taxon>
        <taxon>Pentapetalae</taxon>
        <taxon>rosids</taxon>
        <taxon>fabids</taxon>
        <taxon>Fabales</taxon>
        <taxon>Fabaceae</taxon>
        <taxon>Papilionoideae</taxon>
        <taxon>50 kb inversion clade</taxon>
        <taxon>dalbergioids sensu lato</taxon>
        <taxon>Dalbergieae</taxon>
        <taxon>Pterocarpus clade</taxon>
        <taxon>Arachis</taxon>
    </lineage>
</organism>
<gene>
    <name evidence="3" type="ORF">Ahy_A10g050143</name>
</gene>
<dbReference type="Proteomes" id="UP000289738">
    <property type="component" value="Chromosome A10"/>
</dbReference>
<keyword evidence="4" id="KW-1185">Reference proteome</keyword>
<dbReference type="PANTHER" id="PTHR33499:SF43">
    <property type="entry name" value="TRANSPOSASE, PTTA_EN_SPM, PLANT"/>
    <property type="match status" value="1"/>
</dbReference>